<evidence type="ECO:0000256" key="7">
    <source>
        <dbReference type="ARBA" id="ARBA00023004"/>
    </source>
</evidence>
<evidence type="ECO:0000256" key="6">
    <source>
        <dbReference type="ARBA" id="ARBA00023002"/>
    </source>
</evidence>
<evidence type="ECO:0000256" key="1">
    <source>
        <dbReference type="ARBA" id="ARBA00001971"/>
    </source>
</evidence>
<evidence type="ECO:0000256" key="11">
    <source>
        <dbReference type="SAM" id="SignalP"/>
    </source>
</evidence>
<dbReference type="EMBL" id="ML213682">
    <property type="protein sequence ID" value="TFK32217.1"/>
    <property type="molecule type" value="Genomic_DNA"/>
</dbReference>
<dbReference type="PRINTS" id="PR00463">
    <property type="entry name" value="EP450I"/>
</dbReference>
<keyword evidence="6 10" id="KW-0560">Oxidoreductase</keyword>
<dbReference type="AlphaFoldDB" id="A0A5C3LH73"/>
<keyword evidence="5 9" id="KW-0479">Metal-binding</keyword>
<sequence length="509" mass="57315">MSLLLVAAVLCVLIAWFKRSFIKHPPLPPGPPAAPIIGHLLKIPQDNQEMVFYEWSKQYGGVMHLHVPGRSMIILNSTQAAVDLLDKRSANYSDRPNFVILKMMGWVPTLTFIGYGKRFQKHRRLLQQYFSSSKVESYRHIQVQEARRLLQKLLGTPEDHNNHMSRLSAAIIMQIAYGHQIVKDDDPYIQIAKDTGYALSSCGPPGSTPVDLLPFLQYMPSWFPGTYYANQARKLHHIIRRLHEYPFDAVKKQMAEGIAKPSYLSYQLEQLHREAVDTHEVEVDDIQGTAGVIYCAGADTTWSTMSIFLLAMVLHPECQIKAQKEIDAVIGSGRLPEFEDRPSMPYVEACLQESYRWHNAVPMGVPHRSLEDDIYNGMFIPKGSIMVANTRGMSLDENVYLEPTKFNPTRYLPKPLGNAEPLPIAQFGFGRRICPGRHLADASLWIAIASILAMFNISKAIGEDGQPITPDVAFISGLTSHPKPYRCAIKPRSKLAESLINETNTSDTY</sequence>
<name>A0A5C3LH73_9AGAR</name>
<keyword evidence="4 9" id="KW-0349">Heme</keyword>
<dbReference type="GO" id="GO:0005506">
    <property type="term" value="F:iron ion binding"/>
    <property type="evidence" value="ECO:0007669"/>
    <property type="project" value="InterPro"/>
</dbReference>
<evidence type="ECO:0000256" key="5">
    <source>
        <dbReference type="ARBA" id="ARBA00022723"/>
    </source>
</evidence>
<accession>A0A5C3LH73</accession>
<evidence type="ECO:0000256" key="2">
    <source>
        <dbReference type="ARBA" id="ARBA00005179"/>
    </source>
</evidence>
<keyword evidence="11" id="KW-0732">Signal</keyword>
<evidence type="ECO:0000256" key="8">
    <source>
        <dbReference type="ARBA" id="ARBA00023033"/>
    </source>
</evidence>
<keyword evidence="7 9" id="KW-0408">Iron</keyword>
<evidence type="ECO:0000256" key="10">
    <source>
        <dbReference type="RuleBase" id="RU000461"/>
    </source>
</evidence>
<dbReference type="InterPro" id="IPR050364">
    <property type="entry name" value="Cytochrome_P450_fung"/>
</dbReference>
<evidence type="ECO:0000313" key="12">
    <source>
        <dbReference type="EMBL" id="TFK32217.1"/>
    </source>
</evidence>
<comment type="similarity">
    <text evidence="3 10">Belongs to the cytochrome P450 family.</text>
</comment>
<dbReference type="PRINTS" id="PR00385">
    <property type="entry name" value="P450"/>
</dbReference>
<feature type="binding site" description="axial binding residue" evidence="9">
    <location>
        <position position="434"/>
    </location>
    <ligand>
        <name>heme</name>
        <dbReference type="ChEBI" id="CHEBI:30413"/>
    </ligand>
    <ligandPart>
        <name>Fe</name>
        <dbReference type="ChEBI" id="CHEBI:18248"/>
    </ligandPart>
</feature>
<dbReference type="STRING" id="68775.A0A5C3LH73"/>
<dbReference type="GO" id="GO:0004497">
    <property type="term" value="F:monooxygenase activity"/>
    <property type="evidence" value="ECO:0007669"/>
    <property type="project" value="UniProtKB-KW"/>
</dbReference>
<keyword evidence="13" id="KW-1185">Reference proteome</keyword>
<evidence type="ECO:0000256" key="4">
    <source>
        <dbReference type="ARBA" id="ARBA00022617"/>
    </source>
</evidence>
<dbReference type="InterPro" id="IPR002401">
    <property type="entry name" value="Cyt_P450_E_grp-I"/>
</dbReference>
<dbReference type="Pfam" id="PF00067">
    <property type="entry name" value="p450"/>
    <property type="match status" value="1"/>
</dbReference>
<comment type="pathway">
    <text evidence="2">Secondary metabolite biosynthesis.</text>
</comment>
<proteinExistence type="inferred from homology"/>
<organism evidence="12 13">
    <name type="scientific">Crucibulum laeve</name>
    <dbReference type="NCBI Taxonomy" id="68775"/>
    <lineage>
        <taxon>Eukaryota</taxon>
        <taxon>Fungi</taxon>
        <taxon>Dikarya</taxon>
        <taxon>Basidiomycota</taxon>
        <taxon>Agaricomycotina</taxon>
        <taxon>Agaricomycetes</taxon>
        <taxon>Agaricomycetidae</taxon>
        <taxon>Agaricales</taxon>
        <taxon>Agaricineae</taxon>
        <taxon>Nidulariaceae</taxon>
        <taxon>Crucibulum</taxon>
    </lineage>
</organism>
<keyword evidence="8 10" id="KW-0503">Monooxygenase</keyword>
<dbReference type="GO" id="GO:0020037">
    <property type="term" value="F:heme binding"/>
    <property type="evidence" value="ECO:0007669"/>
    <property type="project" value="InterPro"/>
</dbReference>
<comment type="cofactor">
    <cofactor evidence="1 9">
        <name>heme</name>
        <dbReference type="ChEBI" id="CHEBI:30413"/>
    </cofactor>
</comment>
<dbReference type="OrthoDB" id="2789670at2759"/>
<feature type="signal peptide" evidence="11">
    <location>
        <begin position="1"/>
        <end position="22"/>
    </location>
</feature>
<dbReference type="Proteomes" id="UP000308652">
    <property type="component" value="Unassembled WGS sequence"/>
</dbReference>
<evidence type="ECO:0000256" key="9">
    <source>
        <dbReference type="PIRSR" id="PIRSR602401-1"/>
    </source>
</evidence>
<dbReference type="CDD" id="cd11065">
    <property type="entry name" value="CYP64-like"/>
    <property type="match status" value="1"/>
</dbReference>
<dbReference type="GO" id="GO:0016705">
    <property type="term" value="F:oxidoreductase activity, acting on paired donors, with incorporation or reduction of molecular oxygen"/>
    <property type="evidence" value="ECO:0007669"/>
    <property type="project" value="InterPro"/>
</dbReference>
<feature type="chain" id="PRO_5023122795" evidence="11">
    <location>
        <begin position="23"/>
        <end position="509"/>
    </location>
</feature>
<dbReference type="InterPro" id="IPR036396">
    <property type="entry name" value="Cyt_P450_sf"/>
</dbReference>
<protein>
    <submittedName>
        <fullName evidence="12">Cytochrome P450</fullName>
    </submittedName>
</protein>
<reference evidence="12 13" key="1">
    <citation type="journal article" date="2019" name="Nat. Ecol. Evol.">
        <title>Megaphylogeny resolves global patterns of mushroom evolution.</title>
        <authorList>
            <person name="Varga T."/>
            <person name="Krizsan K."/>
            <person name="Foldi C."/>
            <person name="Dima B."/>
            <person name="Sanchez-Garcia M."/>
            <person name="Sanchez-Ramirez S."/>
            <person name="Szollosi G.J."/>
            <person name="Szarkandi J.G."/>
            <person name="Papp V."/>
            <person name="Albert L."/>
            <person name="Andreopoulos W."/>
            <person name="Angelini C."/>
            <person name="Antonin V."/>
            <person name="Barry K.W."/>
            <person name="Bougher N.L."/>
            <person name="Buchanan P."/>
            <person name="Buyck B."/>
            <person name="Bense V."/>
            <person name="Catcheside P."/>
            <person name="Chovatia M."/>
            <person name="Cooper J."/>
            <person name="Damon W."/>
            <person name="Desjardin D."/>
            <person name="Finy P."/>
            <person name="Geml J."/>
            <person name="Haridas S."/>
            <person name="Hughes K."/>
            <person name="Justo A."/>
            <person name="Karasinski D."/>
            <person name="Kautmanova I."/>
            <person name="Kiss B."/>
            <person name="Kocsube S."/>
            <person name="Kotiranta H."/>
            <person name="LaButti K.M."/>
            <person name="Lechner B.E."/>
            <person name="Liimatainen K."/>
            <person name="Lipzen A."/>
            <person name="Lukacs Z."/>
            <person name="Mihaltcheva S."/>
            <person name="Morgado L.N."/>
            <person name="Niskanen T."/>
            <person name="Noordeloos M.E."/>
            <person name="Ohm R.A."/>
            <person name="Ortiz-Santana B."/>
            <person name="Ovrebo C."/>
            <person name="Racz N."/>
            <person name="Riley R."/>
            <person name="Savchenko A."/>
            <person name="Shiryaev A."/>
            <person name="Soop K."/>
            <person name="Spirin V."/>
            <person name="Szebenyi C."/>
            <person name="Tomsovsky M."/>
            <person name="Tulloss R.E."/>
            <person name="Uehling J."/>
            <person name="Grigoriev I.V."/>
            <person name="Vagvolgyi C."/>
            <person name="Papp T."/>
            <person name="Martin F.M."/>
            <person name="Miettinen O."/>
            <person name="Hibbett D.S."/>
            <person name="Nagy L.G."/>
        </authorList>
    </citation>
    <scope>NUCLEOTIDE SEQUENCE [LARGE SCALE GENOMIC DNA]</scope>
    <source>
        <strain evidence="12 13">CBS 166.37</strain>
    </source>
</reference>
<evidence type="ECO:0000313" key="13">
    <source>
        <dbReference type="Proteomes" id="UP000308652"/>
    </source>
</evidence>
<dbReference type="PANTHER" id="PTHR46300">
    <property type="entry name" value="P450, PUTATIVE (EUROFUNG)-RELATED-RELATED"/>
    <property type="match status" value="1"/>
</dbReference>
<dbReference type="PROSITE" id="PS00086">
    <property type="entry name" value="CYTOCHROME_P450"/>
    <property type="match status" value="1"/>
</dbReference>
<dbReference type="SUPFAM" id="SSF48264">
    <property type="entry name" value="Cytochrome P450"/>
    <property type="match status" value="1"/>
</dbReference>
<dbReference type="InterPro" id="IPR017972">
    <property type="entry name" value="Cyt_P450_CS"/>
</dbReference>
<dbReference type="PANTHER" id="PTHR46300:SF5">
    <property type="entry name" value="CYTOCHROME P450"/>
    <property type="match status" value="1"/>
</dbReference>
<evidence type="ECO:0000256" key="3">
    <source>
        <dbReference type="ARBA" id="ARBA00010617"/>
    </source>
</evidence>
<gene>
    <name evidence="12" type="ORF">BDQ12DRAFT_617484</name>
</gene>
<dbReference type="Gene3D" id="1.10.630.10">
    <property type="entry name" value="Cytochrome P450"/>
    <property type="match status" value="1"/>
</dbReference>
<dbReference type="InterPro" id="IPR001128">
    <property type="entry name" value="Cyt_P450"/>
</dbReference>